<dbReference type="RefSeq" id="WP_264286113.1">
    <property type="nucleotide sequence ID" value="NZ_JAOZEV010000003.1"/>
</dbReference>
<dbReference type="Proteomes" id="UP001151133">
    <property type="component" value="Unassembled WGS sequence"/>
</dbReference>
<dbReference type="AlphaFoldDB" id="A0A9X2YYP6"/>
<dbReference type="EMBL" id="JAOZEV010000003">
    <property type="protein sequence ID" value="MCV9931803.1"/>
    <property type="molecule type" value="Genomic_DNA"/>
</dbReference>
<protein>
    <submittedName>
        <fullName evidence="1">Uncharacterized protein</fullName>
    </submittedName>
</protein>
<sequence>METQNINNIKLKDNYKTRLFKDKINDHISNVFYLASTYDENIKDLFSKEFRILNYHYSCDLIKENSSEYTEYVSSHTDFINELEINLFNNIKSLLGKNFSYEDKNLLTLIDTTIENYSENYVYQNIQKLNNNNNINPFQSSANILIEDQLLFDFCEFNEEYSEFKKIKKNESQLIANKNISILTKCNNENFNYSEVRDTFYYKELILNELDSKKRNSSNPIKLTDIFDYFRELGVPKEELSNSNILNWIVKPLKRYSKLGSNKEGYFIILDENDLQESYISHLSRYNGYFNTLERHRLFFSRLEQSKIEKSAFEKHL</sequence>
<reference evidence="1" key="1">
    <citation type="submission" date="2022-10" db="EMBL/GenBank/DDBJ databases">
        <title>Two novel species of Flavobacterium.</title>
        <authorList>
            <person name="Liu Q."/>
            <person name="Xin Y.-H."/>
        </authorList>
    </citation>
    <scope>NUCLEOTIDE SEQUENCE</scope>
    <source>
        <strain evidence="1">LS1R47</strain>
    </source>
</reference>
<comment type="caution">
    <text evidence="1">The sequence shown here is derived from an EMBL/GenBank/DDBJ whole genome shotgun (WGS) entry which is preliminary data.</text>
</comment>
<accession>A0A9X2YYP6</accession>
<organism evidence="1 2">
    <name type="scientific">Flavobacterium frigoritolerans</name>
    <dbReference type="NCBI Taxonomy" id="2987686"/>
    <lineage>
        <taxon>Bacteria</taxon>
        <taxon>Pseudomonadati</taxon>
        <taxon>Bacteroidota</taxon>
        <taxon>Flavobacteriia</taxon>
        <taxon>Flavobacteriales</taxon>
        <taxon>Flavobacteriaceae</taxon>
        <taxon>Flavobacterium</taxon>
    </lineage>
</organism>
<gene>
    <name evidence="1" type="ORF">OIU80_05860</name>
</gene>
<name>A0A9X2YYP6_9FLAO</name>
<evidence type="ECO:0000313" key="2">
    <source>
        <dbReference type="Proteomes" id="UP001151133"/>
    </source>
</evidence>
<proteinExistence type="predicted"/>
<evidence type="ECO:0000313" key="1">
    <source>
        <dbReference type="EMBL" id="MCV9931803.1"/>
    </source>
</evidence>
<keyword evidence="2" id="KW-1185">Reference proteome</keyword>